<name>A0A3S8UPR9_9PSED</name>
<protein>
    <submittedName>
        <fullName evidence="1">Peptidase M12</fullName>
    </submittedName>
</protein>
<dbReference type="SUPFAM" id="SSF55486">
    <property type="entry name" value="Metalloproteases ('zincins'), catalytic domain"/>
    <property type="match status" value="1"/>
</dbReference>
<dbReference type="GO" id="GO:0008237">
    <property type="term" value="F:metallopeptidase activity"/>
    <property type="evidence" value="ECO:0007669"/>
    <property type="project" value="InterPro"/>
</dbReference>
<proteinExistence type="predicted"/>
<gene>
    <name evidence="1" type="ORF">EJA05_22065</name>
</gene>
<dbReference type="KEGG" id="pory:EJA05_22065"/>
<dbReference type="AlphaFoldDB" id="A0A3S8UPR9"/>
<dbReference type="InterPro" id="IPR024079">
    <property type="entry name" value="MetalloPept_cat_dom_sf"/>
</dbReference>
<dbReference type="Gene3D" id="3.40.390.10">
    <property type="entry name" value="Collagenase (Catalytic Domain)"/>
    <property type="match status" value="1"/>
</dbReference>
<organism evidence="1 2">
    <name type="scientific">Pseudomonas entomophila</name>
    <dbReference type="NCBI Taxonomy" id="312306"/>
    <lineage>
        <taxon>Bacteria</taxon>
        <taxon>Pseudomonadati</taxon>
        <taxon>Pseudomonadota</taxon>
        <taxon>Gammaproteobacteria</taxon>
        <taxon>Pseudomonadales</taxon>
        <taxon>Pseudomonadaceae</taxon>
        <taxon>Pseudomonas</taxon>
    </lineage>
</organism>
<evidence type="ECO:0000313" key="1">
    <source>
        <dbReference type="EMBL" id="AZL70243.1"/>
    </source>
</evidence>
<dbReference type="EMBL" id="CP034338">
    <property type="protein sequence ID" value="AZL70243.1"/>
    <property type="molecule type" value="Genomic_DNA"/>
</dbReference>
<dbReference type="Proteomes" id="UP000268230">
    <property type="component" value="Chromosome"/>
</dbReference>
<reference evidence="1 2" key="1">
    <citation type="submission" date="2018-12" db="EMBL/GenBank/DDBJ databases">
        <authorList>
            <person name="Li S."/>
            <person name="Yang R."/>
            <person name="Chen G."/>
            <person name="Zou L."/>
            <person name="Zhang C."/>
            <person name="Chen Y."/>
            <person name="Liu Z."/>
            <person name="Li Y."/>
            <person name="Yan Y."/>
            <person name="Huang M."/>
            <person name="Chen T."/>
        </authorList>
    </citation>
    <scope>NUCLEOTIDE SEQUENCE [LARGE SCALE GENOMIC DNA]</scope>
    <source>
        <strain evidence="1 2">1257</strain>
    </source>
</reference>
<sequence length="252" mass="28666">MTDVLLANTLYRLREKLHAGPATSGIRKKRSLGAHSTFWQPGQTLRISFTGTPDPWLKRAVFQTASQWLEHAYLQFELVDDNDDRAEIRIRTDVAENVNYSLLGRDSQWVTGASMALGVSLSDPQFDQIVLHEFGHALGMEHEHQHPHAHIPWNLDALSQGLAQALSQEQKDPQELLTAIETELTTQFLPLAEDDVQPLLPYDVESIMHYPIRQAHTWGNWVVGQNTKLSQKDKRFMRLLYPAPGQNGCRRT</sequence>
<evidence type="ECO:0000313" key="2">
    <source>
        <dbReference type="Proteomes" id="UP000268230"/>
    </source>
</evidence>
<dbReference type="OrthoDB" id="3669864at2"/>
<accession>A0A3S8UPR9</accession>